<evidence type="ECO:0000256" key="8">
    <source>
        <dbReference type="ARBA" id="ARBA00022912"/>
    </source>
</evidence>
<gene>
    <name evidence="18" type="ORF">FSP39_024952</name>
</gene>
<accession>A0AA88XTI7</accession>
<sequence length="210" mass="23346">MSYQEEISPKKPPNFSWIQEGKLCAMGFPEEVGHLMYLQEHGVTHLISLTAEREPPIERLQGKCEDPTLHSVLPLVVIDFTPPSISQIERCLDIIEEENMGQGAVGIHCAKGYGRTGTVIACYYVKMGGLTAVHAIEKVRMDRPGSLETDDQENRVCEFESMNKNRIVISPADQVIDKARMDVPDVSPETEDQNSTISEESTTKIKTVAS</sequence>
<comment type="catalytic activity">
    <reaction evidence="11">
        <text>O-phospho-L-threonyl-[protein] + H2O = L-threonyl-[protein] + phosphate</text>
        <dbReference type="Rhea" id="RHEA:47004"/>
        <dbReference type="Rhea" id="RHEA-COMP:11060"/>
        <dbReference type="Rhea" id="RHEA-COMP:11605"/>
        <dbReference type="ChEBI" id="CHEBI:15377"/>
        <dbReference type="ChEBI" id="CHEBI:30013"/>
        <dbReference type="ChEBI" id="CHEBI:43474"/>
        <dbReference type="ChEBI" id="CHEBI:61977"/>
        <dbReference type="EC" id="3.1.3.16"/>
    </reaction>
</comment>
<organism evidence="18 19">
    <name type="scientific">Pinctada imbricata</name>
    <name type="common">Atlantic pearl-oyster</name>
    <name type="synonym">Pinctada martensii</name>
    <dbReference type="NCBI Taxonomy" id="66713"/>
    <lineage>
        <taxon>Eukaryota</taxon>
        <taxon>Metazoa</taxon>
        <taxon>Spiralia</taxon>
        <taxon>Lophotrochozoa</taxon>
        <taxon>Mollusca</taxon>
        <taxon>Bivalvia</taxon>
        <taxon>Autobranchia</taxon>
        <taxon>Pteriomorphia</taxon>
        <taxon>Pterioida</taxon>
        <taxon>Pterioidea</taxon>
        <taxon>Pteriidae</taxon>
        <taxon>Pinctada</taxon>
    </lineage>
</organism>
<name>A0AA88XTI7_PINIB</name>
<dbReference type="SUPFAM" id="SSF52799">
    <property type="entry name" value="(Phosphotyrosine protein) phosphatases II"/>
    <property type="match status" value="1"/>
</dbReference>
<dbReference type="GO" id="GO:0004725">
    <property type="term" value="F:protein tyrosine phosphatase activity"/>
    <property type="evidence" value="ECO:0007669"/>
    <property type="project" value="UniProtKB-EC"/>
</dbReference>
<dbReference type="AlphaFoldDB" id="A0AA88XTI7"/>
<feature type="domain" description="Tyrosine-protein phosphatase" evidence="16">
    <location>
        <begin position="14"/>
        <end position="165"/>
    </location>
</feature>
<dbReference type="InterPro" id="IPR029021">
    <property type="entry name" value="Prot-tyrosine_phosphatase-like"/>
</dbReference>
<evidence type="ECO:0000256" key="12">
    <source>
        <dbReference type="ARBA" id="ARBA00053915"/>
    </source>
</evidence>
<keyword evidence="9" id="KW-0539">Nucleus</keyword>
<dbReference type="PANTHER" id="PTHR23339">
    <property type="entry name" value="TYROSINE SPECIFIC PROTEIN PHOSPHATASE AND DUAL SPECIFICITY PROTEIN PHOSPHATASE"/>
    <property type="match status" value="1"/>
</dbReference>
<evidence type="ECO:0000313" key="18">
    <source>
        <dbReference type="EMBL" id="KAK3092072.1"/>
    </source>
</evidence>
<dbReference type="Gene3D" id="3.90.190.10">
    <property type="entry name" value="Protein tyrosine phosphatase superfamily"/>
    <property type="match status" value="1"/>
</dbReference>
<evidence type="ECO:0000256" key="9">
    <source>
        <dbReference type="ARBA" id="ARBA00023242"/>
    </source>
</evidence>
<comment type="caution">
    <text evidence="18">The sequence shown here is derived from an EMBL/GenBank/DDBJ whole genome shotgun (WGS) entry which is preliminary data.</text>
</comment>
<evidence type="ECO:0000313" key="19">
    <source>
        <dbReference type="Proteomes" id="UP001186944"/>
    </source>
</evidence>
<evidence type="ECO:0000256" key="3">
    <source>
        <dbReference type="ARBA" id="ARBA00008601"/>
    </source>
</evidence>
<keyword evidence="6" id="KW-0963">Cytoplasm</keyword>
<evidence type="ECO:0000256" key="14">
    <source>
        <dbReference type="ARBA" id="ARBA00081937"/>
    </source>
</evidence>
<comment type="catalytic activity">
    <reaction evidence="10">
        <text>O-phospho-L-seryl-[protein] + H2O = L-seryl-[protein] + phosphate</text>
        <dbReference type="Rhea" id="RHEA:20629"/>
        <dbReference type="Rhea" id="RHEA-COMP:9863"/>
        <dbReference type="Rhea" id="RHEA-COMP:11604"/>
        <dbReference type="ChEBI" id="CHEBI:15377"/>
        <dbReference type="ChEBI" id="CHEBI:29999"/>
        <dbReference type="ChEBI" id="CHEBI:43474"/>
        <dbReference type="ChEBI" id="CHEBI:83421"/>
        <dbReference type="EC" id="3.1.3.16"/>
    </reaction>
</comment>
<dbReference type="InterPro" id="IPR057023">
    <property type="entry name" value="PTP-SAK"/>
</dbReference>
<dbReference type="PROSITE" id="PS50054">
    <property type="entry name" value="TYR_PHOSPHATASE_DUAL"/>
    <property type="match status" value="1"/>
</dbReference>
<dbReference type="InterPro" id="IPR016130">
    <property type="entry name" value="Tyr_Pase_AS"/>
</dbReference>
<evidence type="ECO:0000256" key="6">
    <source>
        <dbReference type="ARBA" id="ARBA00022490"/>
    </source>
</evidence>
<dbReference type="Proteomes" id="UP001186944">
    <property type="component" value="Unassembled WGS sequence"/>
</dbReference>
<dbReference type="EC" id="3.1.3.16" evidence="5"/>
<dbReference type="SMART" id="SM00195">
    <property type="entry name" value="DSPc"/>
    <property type="match status" value="1"/>
</dbReference>
<dbReference type="PROSITE" id="PS00383">
    <property type="entry name" value="TYR_PHOSPHATASE_1"/>
    <property type="match status" value="1"/>
</dbReference>
<dbReference type="InterPro" id="IPR020422">
    <property type="entry name" value="TYR_PHOSPHATASE_DUAL_dom"/>
</dbReference>
<dbReference type="GO" id="GO:0005634">
    <property type="term" value="C:nucleus"/>
    <property type="evidence" value="ECO:0007669"/>
    <property type="project" value="UniProtKB-SubCell"/>
</dbReference>
<evidence type="ECO:0000256" key="13">
    <source>
        <dbReference type="ARBA" id="ARBA00068789"/>
    </source>
</evidence>
<dbReference type="PROSITE" id="PS50056">
    <property type="entry name" value="TYR_PHOSPHATASE_2"/>
    <property type="match status" value="1"/>
</dbReference>
<evidence type="ECO:0000256" key="15">
    <source>
        <dbReference type="SAM" id="MobiDB-lite"/>
    </source>
</evidence>
<protein>
    <recommendedName>
        <fullName evidence="13">Dual specificity protein phosphatase 23</fullName>
        <ecNumber evidence="5">3.1.3.16</ecNumber>
        <ecNumber evidence="4">3.1.3.48</ecNumber>
    </recommendedName>
    <alternativeName>
        <fullName evidence="14">Low molecular mass dual specificity phosphatase 3</fullName>
    </alternativeName>
</protein>
<keyword evidence="8" id="KW-0904">Protein phosphatase</keyword>
<evidence type="ECO:0000259" key="16">
    <source>
        <dbReference type="PROSITE" id="PS50054"/>
    </source>
</evidence>
<reference evidence="18" key="1">
    <citation type="submission" date="2019-08" db="EMBL/GenBank/DDBJ databases">
        <title>The improved chromosome-level genome for the pearl oyster Pinctada fucata martensii using PacBio sequencing and Hi-C.</title>
        <authorList>
            <person name="Zheng Z."/>
        </authorList>
    </citation>
    <scope>NUCLEOTIDE SEQUENCE</scope>
    <source>
        <strain evidence="18">ZZ-2019</strain>
        <tissue evidence="18">Adductor muscle</tissue>
    </source>
</reference>
<evidence type="ECO:0000259" key="17">
    <source>
        <dbReference type="PROSITE" id="PS50056"/>
    </source>
</evidence>
<keyword evidence="19" id="KW-1185">Reference proteome</keyword>
<dbReference type="EC" id="3.1.3.48" evidence="4"/>
<evidence type="ECO:0000256" key="11">
    <source>
        <dbReference type="ARBA" id="ARBA00048336"/>
    </source>
</evidence>
<keyword evidence="7" id="KW-0378">Hydrolase</keyword>
<evidence type="ECO:0000256" key="1">
    <source>
        <dbReference type="ARBA" id="ARBA00004123"/>
    </source>
</evidence>
<evidence type="ECO:0000256" key="5">
    <source>
        <dbReference type="ARBA" id="ARBA00013081"/>
    </source>
</evidence>
<dbReference type="FunFam" id="3.90.190.10:FF:000063">
    <property type="entry name" value="Dual specificity phosphatase 23"/>
    <property type="match status" value="1"/>
</dbReference>
<comment type="similarity">
    <text evidence="3">Belongs to the protein-tyrosine phosphatase family. Non-receptor class dual specificity subfamily.</text>
</comment>
<comment type="function">
    <text evidence="12">Protein phosphatase that mediates dephosphorylation of proteins phosphorylated on Tyr and Ser/Thr residues. In vitro, it can dephosphorylate p44-ERK1 (MAPK3) but not p54 SAPK-beta (MAPK10) in vitro. Able to enhance activation of JNK and p38 (MAPK14).</text>
</comment>
<evidence type="ECO:0000256" key="7">
    <source>
        <dbReference type="ARBA" id="ARBA00022801"/>
    </source>
</evidence>
<feature type="region of interest" description="Disordered" evidence="15">
    <location>
        <begin position="183"/>
        <end position="210"/>
    </location>
</feature>
<dbReference type="GO" id="GO:0004722">
    <property type="term" value="F:protein serine/threonine phosphatase activity"/>
    <property type="evidence" value="ECO:0007669"/>
    <property type="project" value="UniProtKB-EC"/>
</dbReference>
<dbReference type="EMBL" id="VSWD01000010">
    <property type="protein sequence ID" value="KAK3092072.1"/>
    <property type="molecule type" value="Genomic_DNA"/>
</dbReference>
<dbReference type="Pfam" id="PF22784">
    <property type="entry name" value="PTP-SAK"/>
    <property type="match status" value="1"/>
</dbReference>
<dbReference type="GO" id="GO:0005829">
    <property type="term" value="C:cytosol"/>
    <property type="evidence" value="ECO:0007669"/>
    <property type="project" value="UniProtKB-SubCell"/>
</dbReference>
<comment type="subcellular location">
    <subcellularLocation>
        <location evidence="2">Cytoplasm</location>
        <location evidence="2">Cytosol</location>
    </subcellularLocation>
    <subcellularLocation>
        <location evidence="1">Nucleus</location>
    </subcellularLocation>
</comment>
<dbReference type="InterPro" id="IPR000387">
    <property type="entry name" value="Tyr_Pase_dom"/>
</dbReference>
<evidence type="ECO:0000256" key="2">
    <source>
        <dbReference type="ARBA" id="ARBA00004514"/>
    </source>
</evidence>
<dbReference type="InterPro" id="IPR050561">
    <property type="entry name" value="PTP"/>
</dbReference>
<evidence type="ECO:0000256" key="4">
    <source>
        <dbReference type="ARBA" id="ARBA00013064"/>
    </source>
</evidence>
<evidence type="ECO:0000256" key="10">
    <source>
        <dbReference type="ARBA" id="ARBA00047761"/>
    </source>
</evidence>
<feature type="domain" description="Tyrosine specific protein phosphatases" evidence="17">
    <location>
        <begin position="89"/>
        <end position="154"/>
    </location>
</feature>
<proteinExistence type="inferred from homology"/>